<dbReference type="Pfam" id="PF13643">
    <property type="entry name" value="DUF4145"/>
    <property type="match status" value="1"/>
</dbReference>
<gene>
    <name evidence="2" type="ORF">B0X71_20560</name>
</gene>
<evidence type="ECO:0000259" key="1">
    <source>
        <dbReference type="Pfam" id="PF13643"/>
    </source>
</evidence>
<evidence type="ECO:0000313" key="3">
    <source>
        <dbReference type="Proteomes" id="UP000188184"/>
    </source>
</evidence>
<dbReference type="AlphaFoldDB" id="A0A1Q2L539"/>
<keyword evidence="2" id="KW-0614">Plasmid</keyword>
<feature type="domain" description="DUF4145" evidence="1">
    <location>
        <begin position="115"/>
        <end position="189"/>
    </location>
</feature>
<dbReference type="KEGG" id="pmar:B0X71_20560"/>
<dbReference type="EMBL" id="CP019642">
    <property type="protein sequence ID" value="AQQ55568.1"/>
    <property type="molecule type" value="Genomic_DNA"/>
</dbReference>
<sequence length="243" mass="27276">MYDKFIPPTYGKSGFSCPHCSVFSQQDWYEIEYNQHDMDYILSANLREKNYTSLDAPNNGGGSGYMINNLAAMSKCYTCDKPAFWIRGKIIYPKSPVAPLPNPDMPEDVAKVYREAREVSPLSPTASTALLRLALEKLLPQVGAKKSGIDTMIGELVGQGLPKEVEKALDSLRVIGNEAVHPGTIDLHDNQEVALALFKLLNFVVDRMITQKKEIDEIYELIPEEKLKGIERRNDKVLKEQAK</sequence>
<proteinExistence type="predicted"/>
<dbReference type="Proteomes" id="UP000188184">
    <property type="component" value="Plasmid unnamed2"/>
</dbReference>
<evidence type="ECO:0000313" key="2">
    <source>
        <dbReference type="EMBL" id="AQQ55568.1"/>
    </source>
</evidence>
<organism evidence="2 3">
    <name type="scientific">Planococcus lenghuensis</name>
    <dbReference type="NCBI Taxonomy" id="2213202"/>
    <lineage>
        <taxon>Bacteria</taxon>
        <taxon>Bacillati</taxon>
        <taxon>Bacillota</taxon>
        <taxon>Bacilli</taxon>
        <taxon>Bacillales</taxon>
        <taxon>Caryophanaceae</taxon>
        <taxon>Planococcus</taxon>
    </lineage>
</organism>
<reference evidence="2 3" key="1">
    <citation type="submission" date="2017-02" db="EMBL/GenBank/DDBJ databases">
        <title>The complete genomic sequence of a novel cold adapted crude oil-degrading bacterium Planococcus qaidamina Y42.</title>
        <authorList>
            <person name="Yang R."/>
        </authorList>
    </citation>
    <scope>NUCLEOTIDE SEQUENCE [LARGE SCALE GENOMIC DNA]</scope>
    <source>
        <strain evidence="2 3">Y42</strain>
        <plasmid evidence="2 3">unnamed2</plasmid>
    </source>
</reference>
<dbReference type="OrthoDB" id="9808624at2"/>
<dbReference type="InterPro" id="IPR025285">
    <property type="entry name" value="DUF4145"/>
</dbReference>
<keyword evidence="3" id="KW-1185">Reference proteome</keyword>
<accession>A0A1Q2L539</accession>
<geneLocation type="plasmid" evidence="2 3">
    <name>unnamed2</name>
</geneLocation>
<protein>
    <recommendedName>
        <fullName evidence="1">DUF4145 domain-containing protein</fullName>
    </recommendedName>
</protein>
<name>A0A1Q2L539_9BACL</name>
<dbReference type="RefSeq" id="WP_077591407.1">
    <property type="nucleotide sequence ID" value="NZ_CP019642.1"/>
</dbReference>